<comment type="caution">
    <text evidence="1">The sequence shown here is derived from an EMBL/GenBank/DDBJ whole genome shotgun (WGS) entry which is preliminary data.</text>
</comment>
<evidence type="ECO:0000313" key="1">
    <source>
        <dbReference type="EMBL" id="KAK3082342.1"/>
    </source>
</evidence>
<evidence type="ECO:0000313" key="2">
    <source>
        <dbReference type="Proteomes" id="UP001186974"/>
    </source>
</evidence>
<protein>
    <submittedName>
        <fullName evidence="1">Uncharacterized protein</fullName>
    </submittedName>
</protein>
<sequence length="772" mass="84571">MLVAHRRQHHPHYSPNDLPSPTSSQISYLENLPYSQRKSSPFEYDSTAVAQQYYDSLLAADYATSQPSKPTDNTQYMSQDYNVYDNPSIRVQQSTPQPQLQQYGFPQQTVVANGAGNNHNYNWPTFADYQGQMTGTSYSTSTNSHRNSHQRHPSSSSVGSNYSTGHAPGYYRQLQTAAPGSSFDSYDADEASRSYSNNLPTPIQTPTQDPFVANGQRLAHYDTFHSPQSAHMAMKQALMDSQEGDIPDFSHSGRHSVSSFGDHSPATPQTVHGEESDDGFKVPAQTHGETPTRTVADWIDDYLLFPHESDTMRNVPHFERTVSAIYQDELYNPIQPPQVNTSATQRANNAQLLSPYRNSVNQFLQNAQQARSHSPSSAGSRGVSPFRQGSPLAPVSNSFAMPQPRVSSAAQVREQQEQQRAQADVHAIKQQEASIEPRTISPRDALLDYHESEEDAKMPLFPDADSSNYSQQSYSGSASGDQSFDDATPAQSDESSGQRYGGASFATSRPGTWTHPRRQSSSTFSAATSAPPQSSFNFVAPTAPSTSHQPPFNTSQNYRSVNAMATTEETPEFPAHLTSMESSASEAAPPSSNNSIGQMNHAPPSPSGSSDTPKPTSSNADTGTYTCTYHGCTLRFETPQKLQKHKREGHRQVATGTQSPTASSSAATTPTSVGAGMTSAALLARNSQAGPHKCERINPTTGKPCNTVFSRPYDLTRHEDTIHNARKQKVRCALCVEEKTFSRNDALTRHLRVVHPEVDFPGKHRRRGVGQE</sequence>
<reference evidence="1" key="1">
    <citation type="submission" date="2024-09" db="EMBL/GenBank/DDBJ databases">
        <title>Black Yeasts Isolated from many extreme environments.</title>
        <authorList>
            <person name="Coleine C."/>
            <person name="Stajich J.E."/>
            <person name="Selbmann L."/>
        </authorList>
    </citation>
    <scope>NUCLEOTIDE SEQUENCE</scope>
    <source>
        <strain evidence="1">CCFEE 5737</strain>
    </source>
</reference>
<gene>
    <name evidence="1" type="ORF">LTS18_004254</name>
</gene>
<proteinExistence type="predicted"/>
<dbReference type="Proteomes" id="UP001186974">
    <property type="component" value="Unassembled WGS sequence"/>
</dbReference>
<accession>A0ACC3DZP3</accession>
<name>A0ACC3DZP3_9PEZI</name>
<organism evidence="1 2">
    <name type="scientific">Coniosporium uncinatum</name>
    <dbReference type="NCBI Taxonomy" id="93489"/>
    <lineage>
        <taxon>Eukaryota</taxon>
        <taxon>Fungi</taxon>
        <taxon>Dikarya</taxon>
        <taxon>Ascomycota</taxon>
        <taxon>Pezizomycotina</taxon>
        <taxon>Dothideomycetes</taxon>
        <taxon>Dothideomycetes incertae sedis</taxon>
        <taxon>Coniosporium</taxon>
    </lineage>
</organism>
<dbReference type="EMBL" id="JAWDJW010000001">
    <property type="protein sequence ID" value="KAK3082342.1"/>
    <property type="molecule type" value="Genomic_DNA"/>
</dbReference>
<keyword evidence="2" id="KW-1185">Reference proteome</keyword>